<dbReference type="AlphaFoldDB" id="A0A6J6JQ02"/>
<gene>
    <name evidence="2" type="ORF">UFOPK2158_00446</name>
</gene>
<name>A0A6J6JQ02_9ZZZZ</name>
<proteinExistence type="predicted"/>
<accession>A0A6J6JQ02</accession>
<sequence>MSPEGGAVVEGGVALRERLEKSITGDHRPNGGITTGHALGAGNDVGDIVKGRAGEHFADAAKGTDDFVAD</sequence>
<evidence type="ECO:0000313" key="2">
    <source>
        <dbReference type="EMBL" id="CAB4639460.1"/>
    </source>
</evidence>
<reference evidence="2" key="1">
    <citation type="submission" date="2020-05" db="EMBL/GenBank/DDBJ databases">
        <authorList>
            <person name="Chiriac C."/>
            <person name="Salcher M."/>
            <person name="Ghai R."/>
            <person name="Kavagutti S V."/>
        </authorList>
    </citation>
    <scope>NUCLEOTIDE SEQUENCE</scope>
</reference>
<feature type="region of interest" description="Disordered" evidence="1">
    <location>
        <begin position="18"/>
        <end position="46"/>
    </location>
</feature>
<dbReference type="EMBL" id="CAEZVY010000034">
    <property type="protein sequence ID" value="CAB4639460.1"/>
    <property type="molecule type" value="Genomic_DNA"/>
</dbReference>
<evidence type="ECO:0000256" key="1">
    <source>
        <dbReference type="SAM" id="MobiDB-lite"/>
    </source>
</evidence>
<feature type="compositionally biased region" description="Basic and acidic residues" evidence="1">
    <location>
        <begin position="18"/>
        <end position="29"/>
    </location>
</feature>
<protein>
    <submittedName>
        <fullName evidence="2">Unannotated protein</fullName>
    </submittedName>
</protein>
<organism evidence="2">
    <name type="scientific">freshwater metagenome</name>
    <dbReference type="NCBI Taxonomy" id="449393"/>
    <lineage>
        <taxon>unclassified sequences</taxon>
        <taxon>metagenomes</taxon>
        <taxon>ecological metagenomes</taxon>
    </lineage>
</organism>